<feature type="transmembrane region" description="Helical" evidence="2">
    <location>
        <begin position="13"/>
        <end position="34"/>
    </location>
</feature>
<name>A0A937CYJ1_9HYPH</name>
<keyword evidence="4" id="KW-1185">Reference proteome</keyword>
<keyword evidence="2" id="KW-0812">Transmembrane</keyword>
<keyword evidence="2" id="KW-0472">Membrane</keyword>
<gene>
    <name evidence="3" type="ORF">JKG68_02945</name>
</gene>
<evidence type="ECO:0000256" key="2">
    <source>
        <dbReference type="SAM" id="Phobius"/>
    </source>
</evidence>
<feature type="region of interest" description="Disordered" evidence="1">
    <location>
        <begin position="199"/>
        <end position="401"/>
    </location>
</feature>
<protein>
    <recommendedName>
        <fullName evidence="5">Flagellar biosynthesis protein FliO</fullName>
    </recommendedName>
</protein>
<dbReference type="AlphaFoldDB" id="A0A937CYJ1"/>
<evidence type="ECO:0000313" key="4">
    <source>
        <dbReference type="Proteomes" id="UP000605848"/>
    </source>
</evidence>
<feature type="compositionally biased region" description="Pro residues" evidence="1">
    <location>
        <begin position="369"/>
        <end position="383"/>
    </location>
</feature>
<feature type="compositionally biased region" description="Low complexity" evidence="1">
    <location>
        <begin position="359"/>
        <end position="368"/>
    </location>
</feature>
<proteinExistence type="predicted"/>
<feature type="compositionally biased region" description="Pro residues" evidence="1">
    <location>
        <begin position="257"/>
        <end position="268"/>
    </location>
</feature>
<organism evidence="3 4">
    <name type="scientific">Microvirga aerilata</name>
    <dbReference type="NCBI Taxonomy" id="670292"/>
    <lineage>
        <taxon>Bacteria</taxon>
        <taxon>Pseudomonadati</taxon>
        <taxon>Pseudomonadota</taxon>
        <taxon>Alphaproteobacteria</taxon>
        <taxon>Hyphomicrobiales</taxon>
        <taxon>Methylobacteriaceae</taxon>
        <taxon>Microvirga</taxon>
    </lineage>
</organism>
<accession>A0A937CYJ1</accession>
<keyword evidence="2" id="KW-1133">Transmembrane helix</keyword>
<feature type="compositionally biased region" description="Pro residues" evidence="1">
    <location>
        <begin position="293"/>
        <end position="307"/>
    </location>
</feature>
<dbReference type="InterPro" id="IPR052205">
    <property type="entry name" value="FliO/MopB"/>
</dbReference>
<comment type="caution">
    <text evidence="3">The sequence shown here is derived from an EMBL/GenBank/DDBJ whole genome shotgun (WGS) entry which is preliminary data.</text>
</comment>
<dbReference type="Proteomes" id="UP000605848">
    <property type="component" value="Unassembled WGS sequence"/>
</dbReference>
<reference evidence="3" key="1">
    <citation type="submission" date="2021-01" db="EMBL/GenBank/DDBJ databases">
        <title>Microvirga sp.</title>
        <authorList>
            <person name="Kim M.K."/>
        </authorList>
    </citation>
    <scope>NUCLEOTIDE SEQUENCE</scope>
    <source>
        <strain evidence="3">5420S-16</strain>
    </source>
</reference>
<dbReference type="PANTHER" id="PTHR38766">
    <property type="entry name" value="FLAGELLAR PROTEIN FLIO"/>
    <property type="match status" value="1"/>
</dbReference>
<evidence type="ECO:0008006" key="5">
    <source>
        <dbReference type="Google" id="ProtNLM"/>
    </source>
</evidence>
<dbReference type="PRINTS" id="PR01217">
    <property type="entry name" value="PRICHEXTENSN"/>
</dbReference>
<feature type="compositionally biased region" description="Pro residues" evidence="1">
    <location>
        <begin position="223"/>
        <end position="249"/>
    </location>
</feature>
<evidence type="ECO:0000313" key="3">
    <source>
        <dbReference type="EMBL" id="MBL0402917.1"/>
    </source>
</evidence>
<dbReference type="EMBL" id="JAEQMY010000003">
    <property type="protein sequence ID" value="MBL0402917.1"/>
    <property type="molecule type" value="Genomic_DNA"/>
</dbReference>
<sequence>MVSSLFGIEASRAVQFAIAFAIILILLVLFGVVFRKLTGARLMMPGSDRGRSRQPRLGIVDVYDLDRQRQLLLLRRDNVEHLLLIGGPNDVVIETNIVRVAGARAPAASNDTGMERLDPVLEQAPRPPQVEPSGRPSIESQLAAQLGSFVRRPSEESDAAEELAPVAAVSAPVPARPEPVLKPDAVAVSATPAIQGLRAEARTSVAPTTPPAPNPVVERPEPRPAVTPPPFQSRPTPMPPMPSPAPVHPEPVREPQPIVPDAPPPAERPAPDAGLLSDMAKQLEEALKRPASPVSPSPAAPVAPVAPAPVASPVVHEDVSDEDDLLGPDATPAGDEPVGLYDAAMDDEDSREEPEAAPRTETPAIEPVRPAPPPPSVTAPLPPRTREAPAASEKASDPFSVEDIEAEFARLLGRPLDPSKKS</sequence>
<dbReference type="PANTHER" id="PTHR38766:SF1">
    <property type="entry name" value="FLAGELLAR PROTEIN FLIO"/>
    <property type="match status" value="1"/>
</dbReference>
<evidence type="ECO:0000256" key="1">
    <source>
        <dbReference type="SAM" id="MobiDB-lite"/>
    </source>
</evidence>